<reference evidence="1" key="1">
    <citation type="submission" date="2023-06" db="EMBL/GenBank/DDBJ databases">
        <title>Survivors Of The Sea: Transcriptome response of Skeletonema marinoi to long-term dormancy.</title>
        <authorList>
            <person name="Pinder M.I.M."/>
            <person name="Kourtchenko O."/>
            <person name="Robertson E.K."/>
            <person name="Larsson T."/>
            <person name="Maumus F."/>
            <person name="Osuna-Cruz C.M."/>
            <person name="Vancaester E."/>
            <person name="Stenow R."/>
            <person name="Vandepoele K."/>
            <person name="Ploug H."/>
            <person name="Bruchert V."/>
            <person name="Godhe A."/>
            <person name="Topel M."/>
        </authorList>
    </citation>
    <scope>NUCLEOTIDE SEQUENCE</scope>
    <source>
        <strain evidence="1">R05AC</strain>
    </source>
</reference>
<dbReference type="GO" id="GO:0033164">
    <property type="term" value="F:initiation-specific glycolipid 1,6-alpha-mannosyltransferase activity"/>
    <property type="evidence" value="ECO:0007669"/>
    <property type="project" value="UniProtKB-EC"/>
</dbReference>
<dbReference type="InterPro" id="IPR029044">
    <property type="entry name" value="Nucleotide-diphossugar_trans"/>
</dbReference>
<dbReference type="Pfam" id="PF04488">
    <property type="entry name" value="Gly_transf_sug"/>
    <property type="match status" value="1"/>
</dbReference>
<comment type="caution">
    <text evidence="1">The sequence shown here is derived from an EMBL/GenBank/DDBJ whole genome shotgun (WGS) entry which is preliminary data.</text>
</comment>
<keyword evidence="2" id="KW-1185">Reference proteome</keyword>
<organism evidence="1 2">
    <name type="scientific">Skeletonema marinoi</name>
    <dbReference type="NCBI Taxonomy" id="267567"/>
    <lineage>
        <taxon>Eukaryota</taxon>
        <taxon>Sar</taxon>
        <taxon>Stramenopiles</taxon>
        <taxon>Ochrophyta</taxon>
        <taxon>Bacillariophyta</taxon>
        <taxon>Coscinodiscophyceae</taxon>
        <taxon>Thalassiosirophycidae</taxon>
        <taxon>Thalassiosirales</taxon>
        <taxon>Skeletonemataceae</taxon>
        <taxon>Skeletonema</taxon>
        <taxon>Skeletonema marinoi-dohrnii complex</taxon>
    </lineage>
</organism>
<dbReference type="PANTHER" id="PTHR31834:SF1">
    <property type="entry name" value="INITIATION-SPECIFIC ALPHA-1,6-MANNOSYLTRANSFERASE"/>
    <property type="match status" value="1"/>
</dbReference>
<protein>
    <submittedName>
        <fullName evidence="1">Initiation-specific alpha-1,6-mannosyltransferase</fullName>
        <ecNumber evidence="1">2.4.1.232</ecNumber>
    </submittedName>
</protein>
<dbReference type="InterPro" id="IPR007577">
    <property type="entry name" value="GlycoTrfase_DXD_sugar-bd_CS"/>
</dbReference>
<dbReference type="EMBL" id="JATAAI010000037">
    <property type="protein sequence ID" value="KAK1734682.1"/>
    <property type="molecule type" value="Genomic_DNA"/>
</dbReference>
<dbReference type="FunFam" id="3.90.550.20:FF:000008">
    <property type="entry name" value="Mannosyltransferase OCH1 and related enzymes"/>
    <property type="match status" value="1"/>
</dbReference>
<dbReference type="Gene3D" id="3.90.550.20">
    <property type="match status" value="1"/>
</dbReference>
<keyword evidence="1" id="KW-0328">Glycosyltransferase</keyword>
<keyword evidence="1" id="KW-0808">Transferase</keyword>
<name>A0AAD9D5M0_9STRA</name>
<dbReference type="PANTHER" id="PTHR31834">
    <property type="entry name" value="INITIATION-SPECIFIC ALPHA-1,6-MANNOSYLTRANSFERASE"/>
    <property type="match status" value="1"/>
</dbReference>
<dbReference type="SUPFAM" id="SSF53448">
    <property type="entry name" value="Nucleotide-diphospho-sugar transferases"/>
    <property type="match status" value="1"/>
</dbReference>
<proteinExistence type="predicted"/>
<dbReference type="Proteomes" id="UP001224775">
    <property type="component" value="Unassembled WGS sequence"/>
</dbReference>
<dbReference type="AlphaFoldDB" id="A0AAD9D5M0"/>
<dbReference type="GO" id="GO:0000136">
    <property type="term" value="C:mannan polymerase complex"/>
    <property type="evidence" value="ECO:0007669"/>
    <property type="project" value="TreeGrafter"/>
</dbReference>
<dbReference type="GO" id="GO:0006487">
    <property type="term" value="P:protein N-linked glycosylation"/>
    <property type="evidence" value="ECO:0007669"/>
    <property type="project" value="TreeGrafter"/>
</dbReference>
<evidence type="ECO:0000313" key="1">
    <source>
        <dbReference type="EMBL" id="KAK1734682.1"/>
    </source>
</evidence>
<dbReference type="EC" id="2.4.1.232" evidence="1"/>
<accession>A0AAD9D5M0</accession>
<gene>
    <name evidence="1" type="ORF">QTG54_014555</name>
</gene>
<dbReference type="InterPro" id="IPR039367">
    <property type="entry name" value="Och1-like"/>
</dbReference>
<evidence type="ECO:0000313" key="2">
    <source>
        <dbReference type="Proteomes" id="UP001224775"/>
    </source>
</evidence>
<sequence length="610" mass="67219">MTGDDATELWKYCILYNGDGHVYLGYEEAQLLYPLQAVLSDANSNYGVAVEGSNNNQYIHDSFMAISPYNPAKVELSTMIRVLLETSNDVLGLHPMLPSKMMHQVIAGSSAAIIFVSFSDVITKMGDTNSNPGQVAASCPLSSGGYCCLAFMSNGVSDSPVIALRHPIMSRGSGSSSSSSHGSALPYKLEVEASSKLGSTSRASKQTLNLGVVPSTDLPYISTVRLLHNHTASMPTSPATRFPSHPANSPNFLTYCLKTIVFHTGNSTSKNQGEEGATQTKRKLDDNKWIMHAPSVNSNAHATAMSCTWFEPVTKEKYPNFSRLIESWKKSGWEYYFYDDESAREFLSTHFPPEVGEAYDSITPGAFKADLFRYCVLLIRGGVYADIDVLIETNLDDAIADDVGFMTPIDEPGVDVGHRSCLWNGFIASAPGHPFLVRTIEIVVNNIRNRFTSVDYDDMLCPNPILSVSHTVDTLFTCGPCILGAGINNLLGLHMQNQFDVGDVDIWQSERSQQKSDESVSVRPDDPRLLIPGRTIILEQNKNDMGGHRFTLSDRHIIVAATDMPDYDDRPSTKEHYSKTHEQAGVYGIRKLYTDTKRANEEIRFVVESL</sequence>